<feature type="transmembrane region" description="Helical" evidence="9">
    <location>
        <begin position="466"/>
        <end position="488"/>
    </location>
</feature>
<gene>
    <name evidence="10" type="ORF">KP509_31G005700</name>
</gene>
<keyword evidence="4 9" id="KW-0812">Transmembrane</keyword>
<dbReference type="AlphaFoldDB" id="A0A8T2QX27"/>
<feature type="transmembrane region" description="Helical" evidence="9">
    <location>
        <begin position="673"/>
        <end position="690"/>
    </location>
</feature>
<evidence type="ECO:0000256" key="8">
    <source>
        <dbReference type="ARBA" id="ARBA00023136"/>
    </source>
</evidence>
<evidence type="ECO:0000256" key="5">
    <source>
        <dbReference type="ARBA" id="ARBA00022856"/>
    </source>
</evidence>
<feature type="transmembrane region" description="Helical" evidence="9">
    <location>
        <begin position="282"/>
        <end position="303"/>
    </location>
</feature>
<feature type="transmembrane region" description="Helical" evidence="9">
    <location>
        <begin position="651"/>
        <end position="667"/>
    </location>
</feature>
<accession>A0A8T2QX27</accession>
<evidence type="ECO:0000256" key="4">
    <source>
        <dbReference type="ARBA" id="ARBA00022692"/>
    </source>
</evidence>
<feature type="transmembrane region" description="Helical" evidence="9">
    <location>
        <begin position="552"/>
        <end position="574"/>
    </location>
</feature>
<organism evidence="10 11">
    <name type="scientific">Ceratopteris richardii</name>
    <name type="common">Triangle waterfern</name>
    <dbReference type="NCBI Taxonomy" id="49495"/>
    <lineage>
        <taxon>Eukaryota</taxon>
        <taxon>Viridiplantae</taxon>
        <taxon>Streptophyta</taxon>
        <taxon>Embryophyta</taxon>
        <taxon>Tracheophyta</taxon>
        <taxon>Polypodiopsida</taxon>
        <taxon>Polypodiidae</taxon>
        <taxon>Polypodiales</taxon>
        <taxon>Pteridineae</taxon>
        <taxon>Pteridaceae</taxon>
        <taxon>Parkerioideae</taxon>
        <taxon>Ceratopteris</taxon>
    </lineage>
</organism>
<dbReference type="InterPro" id="IPR004648">
    <property type="entry name" value="Oligpept_transpt"/>
</dbReference>
<feature type="transmembrane region" description="Helical" evidence="9">
    <location>
        <begin position="92"/>
        <end position="114"/>
    </location>
</feature>
<dbReference type="PANTHER" id="PTHR22601">
    <property type="entry name" value="ISP4 LIKE PROTEIN"/>
    <property type="match status" value="1"/>
</dbReference>
<comment type="similarity">
    <text evidence="2">Belongs to the oligopeptide OPT transporter (TC 2.A.67.1) family.</text>
</comment>
<comment type="subcellular location">
    <subcellularLocation>
        <location evidence="1">Membrane</location>
        <topology evidence="1">Multi-pass membrane protein</topology>
    </subcellularLocation>
</comment>
<feature type="transmembrane region" description="Helical" evidence="9">
    <location>
        <begin position="309"/>
        <end position="333"/>
    </location>
</feature>
<evidence type="ECO:0000313" key="10">
    <source>
        <dbReference type="EMBL" id="KAH7287975.1"/>
    </source>
</evidence>
<evidence type="ECO:0000256" key="9">
    <source>
        <dbReference type="SAM" id="Phobius"/>
    </source>
</evidence>
<feature type="transmembrane region" description="Helical" evidence="9">
    <location>
        <begin position="439"/>
        <end position="460"/>
    </location>
</feature>
<feature type="transmembrane region" description="Helical" evidence="9">
    <location>
        <begin position="65"/>
        <end position="85"/>
    </location>
</feature>
<feature type="transmembrane region" description="Helical" evidence="9">
    <location>
        <begin position="702"/>
        <end position="721"/>
    </location>
</feature>
<comment type="caution">
    <text evidence="10">The sequence shown here is derived from an EMBL/GenBank/DDBJ whole genome shotgun (WGS) entry which is preliminary data.</text>
</comment>
<feature type="transmembrane region" description="Helical" evidence="9">
    <location>
        <begin position="141"/>
        <end position="163"/>
    </location>
</feature>
<dbReference type="OrthoDB" id="9986677at2759"/>
<dbReference type="GO" id="GO:0016020">
    <property type="term" value="C:membrane"/>
    <property type="evidence" value="ECO:0007669"/>
    <property type="project" value="UniProtKB-SubCell"/>
</dbReference>
<evidence type="ECO:0000256" key="6">
    <source>
        <dbReference type="ARBA" id="ARBA00022927"/>
    </source>
</evidence>
<evidence type="ECO:0000313" key="11">
    <source>
        <dbReference type="Proteomes" id="UP000825935"/>
    </source>
</evidence>
<reference evidence="10" key="1">
    <citation type="submission" date="2021-08" db="EMBL/GenBank/DDBJ databases">
        <title>WGS assembly of Ceratopteris richardii.</title>
        <authorList>
            <person name="Marchant D.B."/>
            <person name="Chen G."/>
            <person name="Jenkins J."/>
            <person name="Shu S."/>
            <person name="Leebens-Mack J."/>
            <person name="Grimwood J."/>
            <person name="Schmutz J."/>
            <person name="Soltis P."/>
            <person name="Soltis D."/>
            <person name="Chen Z.-H."/>
        </authorList>
    </citation>
    <scope>NUCLEOTIDE SEQUENCE</scope>
    <source>
        <strain evidence="10">Whitten #5841</strain>
        <tissue evidence="10">Leaf</tissue>
    </source>
</reference>
<dbReference type="GO" id="GO:0015031">
    <property type="term" value="P:protein transport"/>
    <property type="evidence" value="ECO:0007669"/>
    <property type="project" value="UniProtKB-KW"/>
</dbReference>
<evidence type="ECO:0008006" key="12">
    <source>
        <dbReference type="Google" id="ProtNLM"/>
    </source>
</evidence>
<dbReference type="EMBL" id="CM035436">
    <property type="protein sequence ID" value="KAH7287975.1"/>
    <property type="molecule type" value="Genomic_DNA"/>
</dbReference>
<dbReference type="Proteomes" id="UP000825935">
    <property type="component" value="Chromosome 31"/>
</dbReference>
<dbReference type="NCBIfam" id="TIGR00728">
    <property type="entry name" value="OPT_sfam"/>
    <property type="match status" value="1"/>
</dbReference>
<dbReference type="Pfam" id="PF03169">
    <property type="entry name" value="OPT"/>
    <property type="match status" value="1"/>
</dbReference>
<dbReference type="InterPro" id="IPR004813">
    <property type="entry name" value="OPT"/>
</dbReference>
<evidence type="ECO:0000256" key="3">
    <source>
        <dbReference type="ARBA" id="ARBA00022448"/>
    </source>
</evidence>
<feature type="transmembrane region" description="Helical" evidence="9">
    <location>
        <begin position="625"/>
        <end position="642"/>
    </location>
</feature>
<evidence type="ECO:0000256" key="7">
    <source>
        <dbReference type="ARBA" id="ARBA00022989"/>
    </source>
</evidence>
<evidence type="ECO:0000256" key="1">
    <source>
        <dbReference type="ARBA" id="ARBA00004141"/>
    </source>
</evidence>
<dbReference type="OMA" id="NDANCKH"/>
<dbReference type="NCBIfam" id="TIGR00727">
    <property type="entry name" value="ISP4_OPT"/>
    <property type="match status" value="1"/>
</dbReference>
<keyword evidence="6" id="KW-0653">Protein transport</keyword>
<keyword evidence="5" id="KW-0571">Peptide transport</keyword>
<keyword evidence="7 9" id="KW-1133">Transmembrane helix</keyword>
<name>A0A8T2QX27_CERRI</name>
<evidence type="ECO:0000256" key="2">
    <source>
        <dbReference type="ARBA" id="ARBA00005484"/>
    </source>
</evidence>
<keyword evidence="8 9" id="KW-0472">Membrane</keyword>
<sequence length="760" mass="84699">MDVLVSHDDDALRPFYPLSGRADAEETSLLTETARGDLQLDQSPIEEVAATVSITDEYMLPVWTFRMWTLGIGSCIILSLLNSFFSYRTEPLIVTAISAQIASLPIGYAMASFLPKSMYTFPFTNWKFTLNPGPFNVKEHVLITIFANAGSSSGGGTAYGIYVINAIKAFYKRDISLVASILLVTLTQILGYSWAGFFRRHLVDPAHMWWPSNLVQVSIFRTLHEKESRQELSRMHFFLIILVASFSYYVFPGYLAITLTSISIACFIWPSSVTAQQIGSGLEGLGIGAFSFDWASMSAFLGSPLVTPWHAILCMFAGFALFVYVVVPFAYWFNLYEAKKFPLDSSGVYASNGQSYNVSAIVNSNFELDTAAYQKLGPINMSTLFALNYGLSFAQLTASLSHVALFHGREIWEFAKKSLQYERMDIHTRLMKRYRDIPSWWFGLLALISIGGSVLMSIVYNSQLQLPWWGILLACLISFTFTLPIGVLTATTNQAPGLNVLSEYVIGYVLPGKPIANMIFKTVGYDSANQAVAFLSDFKLGHYMKIPPRSMFIVQGLGTIIAALVNVLVSWWMLNAIDDICDTSNLPSGSPWTCPNDRVFYNASVIWGLVGPKRIFGPEGKYKNLNWFFLGGALVPFLIWLVHKKYPHIKWIRLINVAIILNGATVLPPASSVNMIVWFTIGLIFNFYMARSHKRWWQRYNYVLSAALDAGTAFMGILLYACLGFEGISLSWGGNQYDYCSLASCPTASNVVVEGCPVFT</sequence>
<dbReference type="GO" id="GO:0035673">
    <property type="term" value="F:oligopeptide transmembrane transporter activity"/>
    <property type="evidence" value="ECO:0007669"/>
    <property type="project" value="InterPro"/>
</dbReference>
<protein>
    <recommendedName>
        <fullName evidence="12">Oligopeptide transporter</fullName>
    </recommendedName>
</protein>
<feature type="transmembrane region" description="Helical" evidence="9">
    <location>
        <begin position="175"/>
        <end position="195"/>
    </location>
</feature>
<keyword evidence="11" id="KW-1185">Reference proteome</keyword>
<keyword evidence="3" id="KW-0813">Transport</keyword>
<proteinExistence type="inferred from homology"/>
<feature type="transmembrane region" description="Helical" evidence="9">
    <location>
        <begin position="235"/>
        <end position="251"/>
    </location>
</feature>